<dbReference type="OrthoDB" id="796201at2"/>
<gene>
    <name evidence="1" type="ORF">EWM62_10095</name>
</gene>
<comment type="caution">
    <text evidence="1">The sequence shown here is derived from an EMBL/GenBank/DDBJ whole genome shotgun (WGS) entry which is preliminary data.</text>
</comment>
<dbReference type="EMBL" id="SEWG01000003">
    <property type="protein sequence ID" value="RYU90970.1"/>
    <property type="molecule type" value="Genomic_DNA"/>
</dbReference>
<accession>A0A4V1ZC04</accession>
<name>A0A4V1ZC04_9SPHI</name>
<protein>
    <submittedName>
        <fullName evidence="1">Uncharacterized protein</fullName>
    </submittedName>
</protein>
<dbReference type="Proteomes" id="UP000293331">
    <property type="component" value="Unassembled WGS sequence"/>
</dbReference>
<organism evidence="1 2">
    <name type="scientific">Mucilaginibacter terrigena</name>
    <dbReference type="NCBI Taxonomy" id="2492395"/>
    <lineage>
        <taxon>Bacteria</taxon>
        <taxon>Pseudomonadati</taxon>
        <taxon>Bacteroidota</taxon>
        <taxon>Sphingobacteriia</taxon>
        <taxon>Sphingobacteriales</taxon>
        <taxon>Sphingobacteriaceae</taxon>
        <taxon>Mucilaginibacter</taxon>
    </lineage>
</organism>
<keyword evidence="2" id="KW-1185">Reference proteome</keyword>
<reference evidence="1 2" key="1">
    <citation type="submission" date="2019-02" db="EMBL/GenBank/DDBJ databases">
        <title>Bacterial novel species Mucilaginibacter sp. 17JY9-4 isolated from soil.</title>
        <authorList>
            <person name="Jung H.-Y."/>
        </authorList>
    </citation>
    <scope>NUCLEOTIDE SEQUENCE [LARGE SCALE GENOMIC DNA]</scope>
    <source>
        <strain evidence="1 2">17JY9-4</strain>
    </source>
</reference>
<dbReference type="RefSeq" id="WP_129876518.1">
    <property type="nucleotide sequence ID" value="NZ_SEWG01000003.1"/>
</dbReference>
<evidence type="ECO:0000313" key="2">
    <source>
        <dbReference type="Proteomes" id="UP000293331"/>
    </source>
</evidence>
<dbReference type="AlphaFoldDB" id="A0A4V1ZC04"/>
<sequence length="151" mass="16832">MSIKSFLTKIWGTIQSLFNSIPSEIQSAVHIAVTLTENVKRFVDSPIADVLTTIIPGDIYDKIKQSLRSGLPVILSNLKLADQCGTLSDPEEITKCAIQTLQKFDGALKNVYLHTLSLLLTQITADGKLSWSDGICVVEWYYKNKFKPKED</sequence>
<proteinExistence type="predicted"/>
<evidence type="ECO:0000313" key="1">
    <source>
        <dbReference type="EMBL" id="RYU90970.1"/>
    </source>
</evidence>